<comment type="cofactor">
    <cofactor evidence="10">
        <name>Zn(2+)</name>
        <dbReference type="ChEBI" id="CHEBI:29105"/>
    </cofactor>
    <text evidence="10">Binds 1 zinc ion per subunit.</text>
</comment>
<dbReference type="WBParaSite" id="PSAMB.scaffold101size79781.g1834.t1">
    <property type="protein sequence ID" value="PSAMB.scaffold101size79781.g1834.t1"/>
    <property type="gene ID" value="PSAMB.scaffold101size79781.g1834"/>
</dbReference>
<dbReference type="AlphaFoldDB" id="A0A914UIT3"/>
<dbReference type="GO" id="GO:0004301">
    <property type="term" value="F:epoxide hydrolase activity"/>
    <property type="evidence" value="ECO:0007669"/>
    <property type="project" value="TreeGrafter"/>
</dbReference>
<keyword evidence="12" id="KW-1185">Reference proteome</keyword>
<evidence type="ECO:0000313" key="12">
    <source>
        <dbReference type="Proteomes" id="UP000887566"/>
    </source>
</evidence>
<dbReference type="InterPro" id="IPR034015">
    <property type="entry name" value="M1_LTA4H"/>
</dbReference>
<dbReference type="Pfam" id="PF09127">
    <property type="entry name" value="Leuk-A4-hydro_C"/>
    <property type="match status" value="1"/>
</dbReference>
<dbReference type="PRINTS" id="PR00756">
    <property type="entry name" value="ALADIPTASE"/>
</dbReference>
<dbReference type="InterPro" id="IPR038502">
    <property type="entry name" value="M1_LTA-4_hydro/amino_C_sf"/>
</dbReference>
<evidence type="ECO:0000259" key="11">
    <source>
        <dbReference type="SMART" id="SM01263"/>
    </source>
</evidence>
<dbReference type="InterPro" id="IPR001930">
    <property type="entry name" value="Peptidase_M1"/>
</dbReference>
<keyword evidence="7 10" id="KW-0862">Zinc</keyword>
<dbReference type="InterPro" id="IPR027268">
    <property type="entry name" value="Peptidase_M4/M1_CTD_sf"/>
</dbReference>
<evidence type="ECO:0000256" key="4">
    <source>
        <dbReference type="ARBA" id="ARBA00022670"/>
    </source>
</evidence>
<dbReference type="PANTHER" id="PTHR45726:SF3">
    <property type="entry name" value="LEUKOTRIENE A-4 HYDROLASE"/>
    <property type="match status" value="1"/>
</dbReference>
<feature type="binding site" evidence="10">
    <location>
        <position position="296"/>
    </location>
    <ligand>
        <name>Zn(2+)</name>
        <dbReference type="ChEBI" id="CHEBI:29105"/>
        <note>catalytic</note>
    </ligand>
</feature>
<dbReference type="SUPFAM" id="SSF63737">
    <property type="entry name" value="Leukotriene A4 hydrolase N-terminal domain"/>
    <property type="match status" value="1"/>
</dbReference>
<keyword evidence="6" id="KW-0378">Hydrolase</keyword>
<dbReference type="Pfam" id="PF17900">
    <property type="entry name" value="Peptidase_M1_N"/>
    <property type="match status" value="1"/>
</dbReference>
<keyword evidence="5 10" id="KW-0479">Metal-binding</keyword>
<dbReference type="SUPFAM" id="SSF48371">
    <property type="entry name" value="ARM repeat"/>
    <property type="match status" value="1"/>
</dbReference>
<dbReference type="SUPFAM" id="SSF55486">
    <property type="entry name" value="Metalloproteases ('zincins'), catalytic domain"/>
    <property type="match status" value="1"/>
</dbReference>
<dbReference type="SMART" id="SM01263">
    <property type="entry name" value="Leuk-A4-hydro_C"/>
    <property type="match status" value="1"/>
</dbReference>
<dbReference type="Gene3D" id="2.60.40.1730">
    <property type="entry name" value="tricorn interacting facor f3 domain"/>
    <property type="match status" value="1"/>
</dbReference>
<dbReference type="CDD" id="cd09599">
    <property type="entry name" value="M1_LTA4H"/>
    <property type="match status" value="1"/>
</dbReference>
<feature type="active site" description="Proton donor" evidence="9">
    <location>
        <position position="386"/>
    </location>
</feature>
<reference evidence="13" key="1">
    <citation type="submission" date="2022-11" db="UniProtKB">
        <authorList>
            <consortium name="WormBaseParasite"/>
        </authorList>
    </citation>
    <scope>IDENTIFICATION</scope>
</reference>
<dbReference type="FunFam" id="1.10.390.10:FF:000003">
    <property type="entry name" value="Leukotriene A(4) hydrolase"/>
    <property type="match status" value="1"/>
</dbReference>
<dbReference type="GO" id="GO:0004177">
    <property type="term" value="F:aminopeptidase activity"/>
    <property type="evidence" value="ECO:0007669"/>
    <property type="project" value="TreeGrafter"/>
</dbReference>
<dbReference type="InterPro" id="IPR045357">
    <property type="entry name" value="Aminopeptidase_N-like_N"/>
</dbReference>
<evidence type="ECO:0000256" key="8">
    <source>
        <dbReference type="ARBA" id="ARBA00023049"/>
    </source>
</evidence>
<dbReference type="InterPro" id="IPR049980">
    <property type="entry name" value="LTA4H_cat"/>
</dbReference>
<sequence length="616" mass="70290">MVTARDPASCANFTEATIKHVDLKWFVDFDKKTLNGSATLNILIVKDTNHVNLDTRDLTIRSLLVDNEIAKFTEEVQEMASFGTKLTVHVGDRKAGEKFKIHIEFETSTTASALQWFAKEQTADKVEQMVFSYCQEINARSILPCMDTPSVKQTYHAEVTVPNSVVALMSAVSTGTPQPSPDHPGFLTYSFKQKVPIPSYLLAFVAGRLDKRDISNRCAVWAEYSVVDKAAFEFAENEEVLKIADDLMGPYVWGRYDVLILPPSFPFGGMENPCLTFMTSAVLAGDRSLSSSIVAHEISHSWMGNLVTNATWEHMWINEGNATFIERKIEGRRFNEQYRHLLALSGWTESLEPAILKIFNPTHPSTKLVQDQTGIDPKDAFSFVPYEKGHTFLFYLEEKLGGAAVFDPFLRAYIQHFIYQTIDTEQWKEFFFEYFKDKQDVLNTIDFDSWLNKPGMPPVKPNYDNSLAAKCIELRNAWLNANETDVDKLDGKAFEGFTPMQKIEFFNLLSKTPEPLPHYKLERVESVYKIAENNNCEIIVHWIQLCIRARWPKIIDRAIEFVSTIGRLKLCRPVYRDLLAWDATADLVKETYMKNKKFMHPITAEMAAKDLGLFHA</sequence>
<keyword evidence="4" id="KW-0645">Protease</keyword>
<evidence type="ECO:0000313" key="13">
    <source>
        <dbReference type="WBParaSite" id="PSAMB.scaffold101size79781.g1834.t1"/>
    </source>
</evidence>
<dbReference type="InterPro" id="IPR014782">
    <property type="entry name" value="Peptidase_M1_dom"/>
</dbReference>
<dbReference type="Gene3D" id="3.30.2010.30">
    <property type="match status" value="1"/>
</dbReference>
<dbReference type="GO" id="GO:0008270">
    <property type="term" value="F:zinc ion binding"/>
    <property type="evidence" value="ECO:0007669"/>
    <property type="project" value="InterPro"/>
</dbReference>
<dbReference type="Gene3D" id="1.10.390.10">
    <property type="entry name" value="Neutral Protease Domain 2"/>
    <property type="match status" value="1"/>
</dbReference>
<organism evidence="12 13">
    <name type="scientific">Plectus sambesii</name>
    <dbReference type="NCBI Taxonomy" id="2011161"/>
    <lineage>
        <taxon>Eukaryota</taxon>
        <taxon>Metazoa</taxon>
        <taxon>Ecdysozoa</taxon>
        <taxon>Nematoda</taxon>
        <taxon>Chromadorea</taxon>
        <taxon>Plectida</taxon>
        <taxon>Plectina</taxon>
        <taxon>Plectoidea</taxon>
        <taxon>Plectidae</taxon>
        <taxon>Plectus</taxon>
    </lineage>
</organism>
<name>A0A914UIT3_9BILA</name>
<dbReference type="Proteomes" id="UP000887566">
    <property type="component" value="Unplaced"/>
</dbReference>
<evidence type="ECO:0000256" key="1">
    <source>
        <dbReference type="ARBA" id="ARBA00004496"/>
    </source>
</evidence>
<dbReference type="PANTHER" id="PTHR45726">
    <property type="entry name" value="LEUKOTRIENE A-4 HYDROLASE"/>
    <property type="match status" value="1"/>
</dbReference>
<evidence type="ECO:0000256" key="9">
    <source>
        <dbReference type="PIRSR" id="PIRSR634015-1"/>
    </source>
</evidence>
<dbReference type="InterPro" id="IPR015211">
    <property type="entry name" value="Peptidase_M1_C"/>
</dbReference>
<feature type="binding site" evidence="10">
    <location>
        <position position="319"/>
    </location>
    <ligand>
        <name>Zn(2+)</name>
        <dbReference type="ChEBI" id="CHEBI:29105"/>
        <note>catalytic</note>
    </ligand>
</feature>
<dbReference type="GO" id="GO:0005829">
    <property type="term" value="C:cytosol"/>
    <property type="evidence" value="ECO:0007669"/>
    <property type="project" value="TreeGrafter"/>
</dbReference>
<dbReference type="Pfam" id="PF01433">
    <property type="entry name" value="Peptidase_M1"/>
    <property type="match status" value="1"/>
</dbReference>
<dbReference type="GO" id="GO:0008237">
    <property type="term" value="F:metallopeptidase activity"/>
    <property type="evidence" value="ECO:0007669"/>
    <property type="project" value="UniProtKB-KW"/>
</dbReference>
<comment type="similarity">
    <text evidence="2">Belongs to the peptidase M1 family.</text>
</comment>
<proteinExistence type="inferred from homology"/>
<dbReference type="InterPro" id="IPR042097">
    <property type="entry name" value="Aminopeptidase_N-like_N_sf"/>
</dbReference>
<evidence type="ECO:0000256" key="5">
    <source>
        <dbReference type="ARBA" id="ARBA00022723"/>
    </source>
</evidence>
<protein>
    <submittedName>
        <fullName evidence="13">Peptidase M1 leukotriene A4 hydrolase/aminopeptidase C-terminal domain-containing protein</fullName>
    </submittedName>
</protein>
<keyword evidence="8" id="KW-0482">Metalloprotease</keyword>
<accession>A0A914UIT3</accession>
<dbReference type="FunFam" id="3.30.2010.30:FF:000001">
    <property type="entry name" value="Leukotriene A(4) hydrolase"/>
    <property type="match status" value="1"/>
</dbReference>
<comment type="subcellular location">
    <subcellularLocation>
        <location evidence="1">Cytoplasm</location>
    </subcellularLocation>
</comment>
<dbReference type="GO" id="GO:0006508">
    <property type="term" value="P:proteolysis"/>
    <property type="evidence" value="ECO:0007669"/>
    <property type="project" value="UniProtKB-KW"/>
</dbReference>
<evidence type="ECO:0000256" key="10">
    <source>
        <dbReference type="PIRSR" id="PIRSR634015-3"/>
    </source>
</evidence>
<keyword evidence="3" id="KW-0963">Cytoplasm</keyword>
<evidence type="ECO:0000256" key="7">
    <source>
        <dbReference type="ARBA" id="ARBA00022833"/>
    </source>
</evidence>
<feature type="active site" description="Proton acceptor" evidence="9">
    <location>
        <position position="297"/>
    </location>
</feature>
<evidence type="ECO:0000256" key="3">
    <source>
        <dbReference type="ARBA" id="ARBA00022490"/>
    </source>
</evidence>
<dbReference type="GO" id="GO:0043171">
    <property type="term" value="P:peptide catabolic process"/>
    <property type="evidence" value="ECO:0007669"/>
    <property type="project" value="TreeGrafter"/>
</dbReference>
<feature type="binding site" evidence="10">
    <location>
        <position position="300"/>
    </location>
    <ligand>
        <name>Zn(2+)</name>
        <dbReference type="ChEBI" id="CHEBI:29105"/>
        <note>catalytic</note>
    </ligand>
</feature>
<evidence type="ECO:0000256" key="2">
    <source>
        <dbReference type="ARBA" id="ARBA00010136"/>
    </source>
</evidence>
<evidence type="ECO:0000256" key="6">
    <source>
        <dbReference type="ARBA" id="ARBA00022801"/>
    </source>
</evidence>
<dbReference type="InterPro" id="IPR016024">
    <property type="entry name" value="ARM-type_fold"/>
</dbReference>
<dbReference type="Gene3D" id="1.25.40.320">
    <property type="entry name" value="Peptidase M1, leukotriene A4 hydrolase/aminopeptidase C-terminal domain"/>
    <property type="match status" value="1"/>
</dbReference>
<feature type="domain" description="Peptidase M1 leukotriene A4 hydrolase/aminopeptidase C-terminal" evidence="11">
    <location>
        <begin position="466"/>
        <end position="611"/>
    </location>
</feature>